<dbReference type="OrthoDB" id="2686136at2759"/>
<feature type="non-terminal residue" evidence="1">
    <location>
        <position position="73"/>
    </location>
</feature>
<dbReference type="EMBL" id="KN833896">
    <property type="protein sequence ID" value="KIK15310.1"/>
    <property type="molecule type" value="Genomic_DNA"/>
</dbReference>
<name>A0A0C9XSL0_9AGAM</name>
<feature type="non-terminal residue" evidence="1">
    <location>
        <position position="1"/>
    </location>
</feature>
<proteinExistence type="predicted"/>
<organism evidence="1 2">
    <name type="scientific">Pisolithus microcarpus 441</name>
    <dbReference type="NCBI Taxonomy" id="765257"/>
    <lineage>
        <taxon>Eukaryota</taxon>
        <taxon>Fungi</taxon>
        <taxon>Dikarya</taxon>
        <taxon>Basidiomycota</taxon>
        <taxon>Agaricomycotina</taxon>
        <taxon>Agaricomycetes</taxon>
        <taxon>Agaricomycetidae</taxon>
        <taxon>Boletales</taxon>
        <taxon>Sclerodermatineae</taxon>
        <taxon>Pisolithaceae</taxon>
        <taxon>Pisolithus</taxon>
    </lineage>
</organism>
<reference evidence="1 2" key="1">
    <citation type="submission" date="2014-04" db="EMBL/GenBank/DDBJ databases">
        <authorList>
            <consortium name="DOE Joint Genome Institute"/>
            <person name="Kuo A."/>
            <person name="Kohler A."/>
            <person name="Costa M.D."/>
            <person name="Nagy L.G."/>
            <person name="Floudas D."/>
            <person name="Copeland A."/>
            <person name="Barry K.W."/>
            <person name="Cichocki N."/>
            <person name="Veneault-Fourrey C."/>
            <person name="LaButti K."/>
            <person name="Lindquist E.A."/>
            <person name="Lipzen A."/>
            <person name="Lundell T."/>
            <person name="Morin E."/>
            <person name="Murat C."/>
            <person name="Sun H."/>
            <person name="Tunlid A."/>
            <person name="Henrissat B."/>
            <person name="Grigoriev I.V."/>
            <person name="Hibbett D.S."/>
            <person name="Martin F."/>
            <person name="Nordberg H.P."/>
            <person name="Cantor M.N."/>
            <person name="Hua S.X."/>
        </authorList>
    </citation>
    <scope>NUCLEOTIDE SEQUENCE [LARGE SCALE GENOMIC DNA]</scope>
    <source>
        <strain evidence="1 2">441</strain>
    </source>
</reference>
<dbReference type="Proteomes" id="UP000054018">
    <property type="component" value="Unassembled WGS sequence"/>
</dbReference>
<dbReference type="AlphaFoldDB" id="A0A0C9XSL0"/>
<sequence>LKKYYYAVADLKCIVSGFTYNDIQGAVITLENADLWDCYAKSHKDAKPFWNSGFSHFQSVELLLPSSAQGCFV</sequence>
<dbReference type="STRING" id="765257.A0A0C9XSL0"/>
<protein>
    <submittedName>
        <fullName evidence="1">Uncharacterized protein</fullName>
    </submittedName>
</protein>
<accession>A0A0C9XSL0</accession>
<dbReference type="HOGENOM" id="CLU_082499_4_1_1"/>
<evidence type="ECO:0000313" key="2">
    <source>
        <dbReference type="Proteomes" id="UP000054018"/>
    </source>
</evidence>
<gene>
    <name evidence="1" type="ORF">PISMIDRAFT_83903</name>
</gene>
<keyword evidence="2" id="KW-1185">Reference proteome</keyword>
<reference evidence="2" key="2">
    <citation type="submission" date="2015-01" db="EMBL/GenBank/DDBJ databases">
        <title>Evolutionary Origins and Diversification of the Mycorrhizal Mutualists.</title>
        <authorList>
            <consortium name="DOE Joint Genome Institute"/>
            <consortium name="Mycorrhizal Genomics Consortium"/>
            <person name="Kohler A."/>
            <person name="Kuo A."/>
            <person name="Nagy L.G."/>
            <person name="Floudas D."/>
            <person name="Copeland A."/>
            <person name="Barry K.W."/>
            <person name="Cichocki N."/>
            <person name="Veneault-Fourrey C."/>
            <person name="LaButti K."/>
            <person name="Lindquist E.A."/>
            <person name="Lipzen A."/>
            <person name="Lundell T."/>
            <person name="Morin E."/>
            <person name="Murat C."/>
            <person name="Riley R."/>
            <person name="Ohm R."/>
            <person name="Sun H."/>
            <person name="Tunlid A."/>
            <person name="Henrissat B."/>
            <person name="Grigoriev I.V."/>
            <person name="Hibbett D.S."/>
            <person name="Martin F."/>
        </authorList>
    </citation>
    <scope>NUCLEOTIDE SEQUENCE [LARGE SCALE GENOMIC DNA]</scope>
    <source>
        <strain evidence="2">441</strain>
    </source>
</reference>
<evidence type="ECO:0000313" key="1">
    <source>
        <dbReference type="EMBL" id="KIK15310.1"/>
    </source>
</evidence>